<gene>
    <name evidence="1" type="ORF">BWX89_01168</name>
</gene>
<evidence type="ECO:0008006" key="2">
    <source>
        <dbReference type="Google" id="ProtNLM"/>
    </source>
</evidence>
<dbReference type="EMBL" id="MWDQ01000108">
    <property type="protein sequence ID" value="OQB72885.1"/>
    <property type="molecule type" value="Genomic_DNA"/>
</dbReference>
<dbReference type="AlphaFoldDB" id="A0A1V6C7Q9"/>
<protein>
    <recommendedName>
        <fullName evidence="2">Transglutaminase-like superfamily protein</fullName>
    </recommendedName>
</protein>
<proteinExistence type="predicted"/>
<dbReference type="SUPFAM" id="SSF54001">
    <property type="entry name" value="Cysteine proteinases"/>
    <property type="match status" value="1"/>
</dbReference>
<dbReference type="Proteomes" id="UP000485562">
    <property type="component" value="Unassembled WGS sequence"/>
</dbReference>
<dbReference type="InterPro" id="IPR038765">
    <property type="entry name" value="Papain-like_cys_pep_sf"/>
</dbReference>
<reference evidence="1" key="1">
    <citation type="submission" date="2017-02" db="EMBL/GenBank/DDBJ databases">
        <title>Delving into the versatile metabolic prowess of the omnipresent phylum Bacteroidetes.</title>
        <authorList>
            <person name="Nobu M.K."/>
            <person name="Mei R."/>
            <person name="Narihiro T."/>
            <person name="Kuroda K."/>
            <person name="Liu W.-T."/>
        </authorList>
    </citation>
    <scope>NUCLEOTIDE SEQUENCE</scope>
    <source>
        <strain evidence="1">ADurb.Bin131</strain>
    </source>
</reference>
<accession>A0A1V6C7Q9</accession>
<name>A0A1V6C7Q9_UNCT6</name>
<organism evidence="1">
    <name type="scientific">candidate division TA06 bacterium ADurb.Bin131</name>
    <dbReference type="NCBI Taxonomy" id="1852827"/>
    <lineage>
        <taxon>Bacteria</taxon>
        <taxon>Bacteria division TA06</taxon>
    </lineage>
</organism>
<evidence type="ECO:0000313" key="1">
    <source>
        <dbReference type="EMBL" id="OQB72885.1"/>
    </source>
</evidence>
<sequence>MKGYALFIMVFCGISMFCNASEIMLKKITIGDIPDAWTRDFNVSFYNDRLALRNTTFYQDEEGQTHYTNLERIGQGIIAKKQFILKNPVYGDAEVFAFQASGLELSCNGNKLKTGKSFGTTGWYFWKIPGGILKKGLNEFVFSGNGTLLIEPSIYPNHSARSFNNGEEWDFNNLGINNGNGEYLVRLRVQQYPEQGTAVSNVYDLLSIADGRSIHGDFFTAEDLKLVYTGDIPDGTDISFRYRCGSTALYSPEKWGKWNNLKKKGNTWIIDEPLKKRFIQISVILKTNDSRKTPSLKQILISGKIKFSTSSEYLNVVYIDKNDITTTSIPFAYQGPTYRTKAIRETYNLDNVIKKGNTELEKFVLLRDWARHTAVKGWDWGKSMWCPPWDALIILSTNKEPIALCMCTHYSTIFTQCAISLGFTARQVILNHHCVAEVWSDQFNKWILMDTGNSSDPELNCHFEHEGIPLNALEIRNLWKQDRTNEIQVVYSSGKKISGDEIKNQCDFSNYRRFAIPLRNNFLGNPFPGELEQGMSQYYCDLYLWWDDSQKPVESPEYGKTSNRISDFYWTLNKTIIDLVYQKDNILNVSLSTNAAVFSHYLISIDGGAWTKSKDNFKWNIHNGRNELRVKAVNSFGLECPVSKAIIDKTD</sequence>
<comment type="caution">
    <text evidence="1">The sequence shown here is derived from an EMBL/GenBank/DDBJ whole genome shotgun (WGS) entry which is preliminary data.</text>
</comment>